<accession>A0AAW0DTF5</accession>
<evidence type="ECO:0000313" key="2">
    <source>
        <dbReference type="EMBL" id="KAK7054269.1"/>
    </source>
</evidence>
<keyword evidence="1" id="KW-0732">Signal</keyword>
<keyword evidence="3" id="KW-1185">Reference proteome</keyword>
<feature type="signal peptide" evidence="1">
    <location>
        <begin position="1"/>
        <end position="19"/>
    </location>
</feature>
<proteinExistence type="predicted"/>
<sequence length="147" mass="16768">MGNLRVGELALFAFETATSLWLSCCVLIDVEETPAVACHVRGFGWIAHRFNSRRRRQLPGDVLLLLFFAFGRSAMRFCSTLFSKSQPAPHPENRLHRALPMAIITMPVDCCSRHQFERQELGLATRKKWPLKPDFARLLRSVLATRS</sequence>
<name>A0AAW0DTF5_9AGAR</name>
<dbReference type="Proteomes" id="UP001362999">
    <property type="component" value="Unassembled WGS sequence"/>
</dbReference>
<dbReference type="EMBL" id="JAWWNJ010000006">
    <property type="protein sequence ID" value="KAK7054269.1"/>
    <property type="molecule type" value="Genomic_DNA"/>
</dbReference>
<dbReference type="AlphaFoldDB" id="A0AAW0DTF5"/>
<evidence type="ECO:0008006" key="4">
    <source>
        <dbReference type="Google" id="ProtNLM"/>
    </source>
</evidence>
<reference evidence="2 3" key="1">
    <citation type="journal article" date="2024" name="J Genomics">
        <title>Draft genome sequencing and assembly of Favolaschia claudopus CIRM-BRFM 2984 isolated from oak limbs.</title>
        <authorList>
            <person name="Navarro D."/>
            <person name="Drula E."/>
            <person name="Chaduli D."/>
            <person name="Cazenave R."/>
            <person name="Ahrendt S."/>
            <person name="Wang J."/>
            <person name="Lipzen A."/>
            <person name="Daum C."/>
            <person name="Barry K."/>
            <person name="Grigoriev I.V."/>
            <person name="Favel A."/>
            <person name="Rosso M.N."/>
            <person name="Martin F."/>
        </authorList>
    </citation>
    <scope>NUCLEOTIDE SEQUENCE [LARGE SCALE GENOMIC DNA]</scope>
    <source>
        <strain evidence="2 3">CIRM-BRFM 2984</strain>
    </source>
</reference>
<comment type="caution">
    <text evidence="2">The sequence shown here is derived from an EMBL/GenBank/DDBJ whole genome shotgun (WGS) entry which is preliminary data.</text>
</comment>
<evidence type="ECO:0000256" key="1">
    <source>
        <dbReference type="SAM" id="SignalP"/>
    </source>
</evidence>
<gene>
    <name evidence="2" type="ORF">R3P38DRAFT_2856371</name>
</gene>
<protein>
    <recommendedName>
        <fullName evidence="4">Secreted protein</fullName>
    </recommendedName>
</protein>
<organism evidence="2 3">
    <name type="scientific">Favolaschia claudopus</name>
    <dbReference type="NCBI Taxonomy" id="2862362"/>
    <lineage>
        <taxon>Eukaryota</taxon>
        <taxon>Fungi</taxon>
        <taxon>Dikarya</taxon>
        <taxon>Basidiomycota</taxon>
        <taxon>Agaricomycotina</taxon>
        <taxon>Agaricomycetes</taxon>
        <taxon>Agaricomycetidae</taxon>
        <taxon>Agaricales</taxon>
        <taxon>Marasmiineae</taxon>
        <taxon>Mycenaceae</taxon>
        <taxon>Favolaschia</taxon>
    </lineage>
</organism>
<evidence type="ECO:0000313" key="3">
    <source>
        <dbReference type="Proteomes" id="UP001362999"/>
    </source>
</evidence>
<feature type="chain" id="PRO_5043967873" description="Secreted protein" evidence="1">
    <location>
        <begin position="20"/>
        <end position="147"/>
    </location>
</feature>